<dbReference type="OrthoDB" id="9813051at2"/>
<keyword evidence="1" id="KW-0472">Membrane</keyword>
<dbReference type="Pfam" id="PF07314">
    <property type="entry name" value="Lit"/>
    <property type="match status" value="1"/>
</dbReference>
<keyword evidence="1" id="KW-1133">Transmembrane helix</keyword>
<gene>
    <name evidence="2" type="ORF">DEALK_04720</name>
</gene>
<comment type="caution">
    <text evidence="2">The sequence shown here is derived from an EMBL/GenBank/DDBJ whole genome shotgun (WGS) entry which is preliminary data.</text>
</comment>
<dbReference type="RefSeq" id="WP_058438331.1">
    <property type="nucleotide sequence ID" value="NZ_KQ758903.1"/>
</dbReference>
<reference evidence="2 3" key="1">
    <citation type="submission" date="2015-06" db="EMBL/GenBank/DDBJ databases">
        <title>Genome sequence of the organohalide-respiring Dehalogenimonas alkenigignens type strain (IP3-3T).</title>
        <authorList>
            <person name="Key T.A."/>
            <person name="Richmond D.P."/>
            <person name="Bowman K.S."/>
            <person name="Cho Y.-J."/>
            <person name="Chun J."/>
            <person name="da Costa M.S."/>
            <person name="Rainey F.A."/>
            <person name="Moe W.M."/>
        </authorList>
    </citation>
    <scope>NUCLEOTIDE SEQUENCE [LARGE SCALE GENOMIC DNA]</scope>
    <source>
        <strain evidence="2 3">IP3-3</strain>
    </source>
</reference>
<feature type="transmembrane region" description="Helical" evidence="1">
    <location>
        <begin position="140"/>
        <end position="160"/>
    </location>
</feature>
<feature type="transmembrane region" description="Helical" evidence="1">
    <location>
        <begin position="12"/>
        <end position="33"/>
    </location>
</feature>
<organism evidence="2 3">
    <name type="scientific">Dehalogenimonas alkenigignens</name>
    <dbReference type="NCBI Taxonomy" id="1217799"/>
    <lineage>
        <taxon>Bacteria</taxon>
        <taxon>Bacillati</taxon>
        <taxon>Chloroflexota</taxon>
        <taxon>Dehalococcoidia</taxon>
        <taxon>Dehalococcoidales</taxon>
        <taxon>Dehalococcoidaceae</taxon>
        <taxon>Dehalogenimonas</taxon>
    </lineage>
</organism>
<dbReference type="AlphaFoldDB" id="A0A0W0GGG2"/>
<keyword evidence="1" id="KW-0812">Transmembrane</keyword>
<dbReference type="EMBL" id="LFDV01000002">
    <property type="protein sequence ID" value="KTB47627.1"/>
    <property type="molecule type" value="Genomic_DNA"/>
</dbReference>
<proteinExistence type="predicted"/>
<sequence length="230" mass="25624">MNKLGRLALRAAAWGLVPAVPLLITGAVIAFAVNFQPLYEYGFDRYDVGRTTGLSEAELSKAARGLIDYFNSGAEFIDLTVEKDGRPFALFNDREIVHLYDVKGLIRLDYWVLALSLAYAAAVSAIMVRRREPQRLAAPLFWGGMLALGIVISRAVIAIVDFDAFFVQFHMVSFVNDFWLLNPATDYLIMLFPGGFWRDAMVFVDVIILSLTAAVTVVAWRHVRVGSVRS</sequence>
<dbReference type="NCBIfam" id="TIGR01906">
    <property type="entry name" value="integ_TIGR01906"/>
    <property type="match status" value="1"/>
</dbReference>
<protein>
    <submittedName>
        <fullName evidence="2">Integral membrane protein</fullName>
    </submittedName>
</protein>
<evidence type="ECO:0000256" key="1">
    <source>
        <dbReference type="SAM" id="Phobius"/>
    </source>
</evidence>
<feature type="transmembrane region" description="Helical" evidence="1">
    <location>
        <begin position="110"/>
        <end position="128"/>
    </location>
</feature>
<dbReference type="STRING" id="1217799.DEALK_04720"/>
<name>A0A0W0GGG2_9CHLR</name>
<evidence type="ECO:0000313" key="2">
    <source>
        <dbReference type="EMBL" id="KTB47627.1"/>
    </source>
</evidence>
<accession>A0A0W0GGG2</accession>
<keyword evidence="3" id="KW-1185">Reference proteome</keyword>
<evidence type="ECO:0000313" key="3">
    <source>
        <dbReference type="Proteomes" id="UP000053947"/>
    </source>
</evidence>
<dbReference type="InterPro" id="IPR010178">
    <property type="entry name" value="Lit"/>
</dbReference>
<dbReference type="Proteomes" id="UP000053947">
    <property type="component" value="Unassembled WGS sequence"/>
</dbReference>
<feature type="transmembrane region" description="Helical" evidence="1">
    <location>
        <begin position="200"/>
        <end position="220"/>
    </location>
</feature>